<dbReference type="GO" id="GO:0070008">
    <property type="term" value="F:serine-type exopeptidase activity"/>
    <property type="evidence" value="ECO:0007669"/>
    <property type="project" value="InterPro"/>
</dbReference>
<dbReference type="PANTHER" id="PTHR11010:SF109">
    <property type="entry name" value="PEPTIDASE, FAMILY S28, PUTATIVE (AFU_ORTHOLOGUE AFUA_4G03790)-RELATED"/>
    <property type="match status" value="1"/>
</dbReference>
<gene>
    <name evidence="6" type="ORF">EKO04_011434</name>
</gene>
<keyword evidence="3" id="KW-0732">Signal</keyword>
<dbReference type="InterPro" id="IPR029058">
    <property type="entry name" value="AB_hydrolase_fold"/>
</dbReference>
<evidence type="ECO:0000313" key="6">
    <source>
        <dbReference type="EMBL" id="KAF9690512.1"/>
    </source>
</evidence>
<dbReference type="AlphaFoldDB" id="A0A8H7ITQ0"/>
<dbReference type="Proteomes" id="UP000651452">
    <property type="component" value="Unassembled WGS sequence"/>
</dbReference>
<comment type="similarity">
    <text evidence="1">Belongs to the peptidase S28 family.</text>
</comment>
<dbReference type="PANTHER" id="PTHR11010">
    <property type="entry name" value="PROTEASE S28 PRO-X CARBOXYPEPTIDASE-RELATED"/>
    <property type="match status" value="1"/>
</dbReference>
<keyword evidence="5" id="KW-0325">Glycoprotein</keyword>
<evidence type="ECO:0000256" key="5">
    <source>
        <dbReference type="ARBA" id="ARBA00023180"/>
    </source>
</evidence>
<proteinExistence type="inferred from homology"/>
<keyword evidence="4" id="KW-0378">Hydrolase</keyword>
<keyword evidence="7" id="KW-1185">Reference proteome</keyword>
<keyword evidence="2" id="KW-0645">Protease</keyword>
<evidence type="ECO:0000256" key="3">
    <source>
        <dbReference type="ARBA" id="ARBA00022729"/>
    </source>
</evidence>
<dbReference type="FunFam" id="3.40.50.1820:FF:000636">
    <property type="entry name" value="Serine peptidase, family S28, putative"/>
    <property type="match status" value="1"/>
</dbReference>
<dbReference type="OrthoDB" id="1735038at2759"/>
<evidence type="ECO:0000313" key="7">
    <source>
        <dbReference type="Proteomes" id="UP000651452"/>
    </source>
</evidence>
<reference evidence="6" key="1">
    <citation type="submission" date="2018-12" db="EMBL/GenBank/DDBJ databases">
        <authorList>
            <person name="Syme R.A."/>
            <person name="Farfan-Caceres L."/>
            <person name="Lichtenzveig J."/>
        </authorList>
    </citation>
    <scope>NUCLEOTIDE SEQUENCE</scope>
    <source>
        <strain evidence="6">Al4</strain>
    </source>
</reference>
<dbReference type="EMBL" id="RZGK01000023">
    <property type="protein sequence ID" value="KAF9690512.1"/>
    <property type="molecule type" value="Genomic_DNA"/>
</dbReference>
<organism evidence="6 7">
    <name type="scientific">Ascochyta lentis</name>
    <dbReference type="NCBI Taxonomy" id="205686"/>
    <lineage>
        <taxon>Eukaryota</taxon>
        <taxon>Fungi</taxon>
        <taxon>Dikarya</taxon>
        <taxon>Ascomycota</taxon>
        <taxon>Pezizomycotina</taxon>
        <taxon>Dothideomycetes</taxon>
        <taxon>Pleosporomycetidae</taxon>
        <taxon>Pleosporales</taxon>
        <taxon>Pleosporineae</taxon>
        <taxon>Didymellaceae</taxon>
        <taxon>Ascochyta</taxon>
    </lineage>
</organism>
<dbReference type="Pfam" id="PF05577">
    <property type="entry name" value="Peptidase_S28"/>
    <property type="match status" value="1"/>
</dbReference>
<protein>
    <submittedName>
        <fullName evidence="6">Uncharacterized protein</fullName>
    </submittedName>
</protein>
<sequence>MRASTLAFALFQSANAFNAAKSRDFNLLADMGLNADGSAMDAVSADSIINSLRVGTLKNVASDLAVRQAAPETISAEYVSLKLDHFGKSKDTYNNRFWVAESGYKAGGPVFIYDVGEADASGSWQFRLQNETSFFKQIVDQFGGIGIVWEHRYYGNSTPAPINLDTPPETFKYLTTEQSLADVDQFAKQFKRKNINATLTPDKTPWIFIGGSYPAMRAAFVRDKYPETIYAGYASSAPVQASVDQSFYFEPVYRGMNRYGFGNCTQDIKAAIKYIDHTFDNDRSAAAKLKEQFLGKGAASNSHATFADALTTIFYLWQSYGVDGGAGSLRSFCDYIETDPNTNTTAPAEGWAKSKGAKSVVDRWATWKTFTPLVNSYLETECSGKQNVTGTCDLNKRFTAPASISWTWQYCTQWGYFQAANLGPNQIVSKYNSLKHQRDICHRQFPTAPRSLLPEWPNTDRTNKVFGGWDIRPSNVYWSGGEFDPWRTLSPLSSEDFAPKVNAFTEAPKCGVETSKKDIFGYTMANAQHCYDFRTYFPGGAVSRKYFTDALGQWLKCYKPKGGAEVFAPKVNAFTDAPTCGVETSKKDIFGYTMANAQHCYDLRTYFPGGAVSRKYFTDALGQ</sequence>
<evidence type="ECO:0000256" key="1">
    <source>
        <dbReference type="ARBA" id="ARBA00011079"/>
    </source>
</evidence>
<comment type="caution">
    <text evidence="6">The sequence shown here is derived from an EMBL/GenBank/DDBJ whole genome shotgun (WGS) entry which is preliminary data.</text>
</comment>
<dbReference type="GO" id="GO:0008239">
    <property type="term" value="F:dipeptidyl-peptidase activity"/>
    <property type="evidence" value="ECO:0007669"/>
    <property type="project" value="TreeGrafter"/>
</dbReference>
<reference evidence="6" key="2">
    <citation type="submission" date="2020-09" db="EMBL/GenBank/DDBJ databases">
        <title>Reference genome assembly for Australian Ascochyta lentis isolate Al4.</title>
        <authorList>
            <person name="Lee R.C."/>
            <person name="Farfan-Caceres L.M."/>
            <person name="Debler J.W."/>
            <person name="Williams A.H."/>
            <person name="Henares B.M."/>
        </authorList>
    </citation>
    <scope>NUCLEOTIDE SEQUENCE</scope>
    <source>
        <strain evidence="6">Al4</strain>
    </source>
</reference>
<dbReference type="GO" id="GO:0006508">
    <property type="term" value="P:proteolysis"/>
    <property type="evidence" value="ECO:0007669"/>
    <property type="project" value="UniProtKB-KW"/>
</dbReference>
<name>A0A8H7ITQ0_9PLEO</name>
<evidence type="ECO:0000256" key="4">
    <source>
        <dbReference type="ARBA" id="ARBA00022801"/>
    </source>
</evidence>
<evidence type="ECO:0000256" key="2">
    <source>
        <dbReference type="ARBA" id="ARBA00022670"/>
    </source>
</evidence>
<accession>A0A8H7ITQ0</accession>
<dbReference type="SUPFAM" id="SSF53474">
    <property type="entry name" value="alpha/beta-Hydrolases"/>
    <property type="match status" value="1"/>
</dbReference>
<dbReference type="Gene3D" id="3.40.50.1820">
    <property type="entry name" value="alpha/beta hydrolase"/>
    <property type="match status" value="2"/>
</dbReference>
<dbReference type="InterPro" id="IPR008758">
    <property type="entry name" value="Peptidase_S28"/>
</dbReference>